<evidence type="ECO:0000313" key="3">
    <source>
        <dbReference type="Proteomes" id="UP000225706"/>
    </source>
</evidence>
<reference evidence="3" key="1">
    <citation type="journal article" date="2017" name="bioRxiv">
        <title>Comparative analysis of the genomes of Stylophora pistillata and Acropora digitifera provides evidence for extensive differences between species of corals.</title>
        <authorList>
            <person name="Voolstra C.R."/>
            <person name="Li Y."/>
            <person name="Liew Y.J."/>
            <person name="Baumgarten S."/>
            <person name="Zoccola D."/>
            <person name="Flot J.-F."/>
            <person name="Tambutte S."/>
            <person name="Allemand D."/>
            <person name="Aranda M."/>
        </authorList>
    </citation>
    <scope>NUCLEOTIDE SEQUENCE [LARGE SCALE GENOMIC DNA]</scope>
</reference>
<gene>
    <name evidence="2" type="ORF">AWC38_SpisGene20463</name>
</gene>
<keyword evidence="3" id="KW-1185">Reference proteome</keyword>
<feature type="region of interest" description="Disordered" evidence="1">
    <location>
        <begin position="45"/>
        <end position="118"/>
    </location>
</feature>
<evidence type="ECO:0000256" key="1">
    <source>
        <dbReference type="SAM" id="MobiDB-lite"/>
    </source>
</evidence>
<feature type="compositionally biased region" description="Polar residues" evidence="1">
    <location>
        <begin position="45"/>
        <end position="61"/>
    </location>
</feature>
<sequence>MSAKRTYAEVVLGAENTPDDNQTWMIAYQQESEEDALKKAIQLSKNDSISDSSNEDWSIVQTPGFGNKGNSGQDGSSSSGYIPVIDLTENPSPAKIKQTRESSTDSETSDIEGNPDNILKQVKQRKFDPGMWESALVSEVEKLPLGIDGLVKYTIVRARTSKEISAALLADGRKWKKSNVTQ</sequence>
<dbReference type="Proteomes" id="UP000225706">
    <property type="component" value="Unassembled WGS sequence"/>
</dbReference>
<organism evidence="2 3">
    <name type="scientific">Stylophora pistillata</name>
    <name type="common">Smooth cauliflower coral</name>
    <dbReference type="NCBI Taxonomy" id="50429"/>
    <lineage>
        <taxon>Eukaryota</taxon>
        <taxon>Metazoa</taxon>
        <taxon>Cnidaria</taxon>
        <taxon>Anthozoa</taxon>
        <taxon>Hexacorallia</taxon>
        <taxon>Scleractinia</taxon>
        <taxon>Astrocoeniina</taxon>
        <taxon>Pocilloporidae</taxon>
        <taxon>Stylophora</taxon>
    </lineage>
</organism>
<comment type="caution">
    <text evidence="2">The sequence shown here is derived from an EMBL/GenBank/DDBJ whole genome shotgun (WGS) entry which is preliminary data.</text>
</comment>
<feature type="compositionally biased region" description="Low complexity" evidence="1">
    <location>
        <begin position="68"/>
        <end position="80"/>
    </location>
</feature>
<dbReference type="AlphaFoldDB" id="A0A2B4RDT9"/>
<evidence type="ECO:0000313" key="2">
    <source>
        <dbReference type="EMBL" id="PFX15316.1"/>
    </source>
</evidence>
<dbReference type="EMBL" id="LSMT01000661">
    <property type="protein sequence ID" value="PFX15316.1"/>
    <property type="molecule type" value="Genomic_DNA"/>
</dbReference>
<name>A0A2B4RDT9_STYPI</name>
<protein>
    <submittedName>
        <fullName evidence="2">Uncharacterized protein</fullName>
    </submittedName>
</protein>
<accession>A0A2B4RDT9</accession>
<proteinExistence type="predicted"/>